<organism evidence="1">
    <name type="scientific">Lysobacter firmicutimachus</name>
    <dbReference type="NCBI Taxonomy" id="1792846"/>
    <lineage>
        <taxon>Bacteria</taxon>
        <taxon>Pseudomonadati</taxon>
        <taxon>Pseudomonadota</taxon>
        <taxon>Gammaproteobacteria</taxon>
        <taxon>Lysobacterales</taxon>
        <taxon>Lysobacteraceae</taxon>
        <taxon>Lysobacter</taxon>
    </lineage>
</organism>
<sequence>MQLPLADGMQHPVASRRGDLNAGMRRSLSTINECAFRIVLRNAFDAVFRAARTARCIGRLRGAPIAARVCRKFRNHGLRPGALCIASRLGRTVNALLHRSLRVRQRMHEAAPTIARTDGFEIVSMVLRRPARGPAAILAAAAHAGCGSRSQAAFDSPGSARSWRPPQRPRALHCGTYI</sequence>
<dbReference type="AlphaFoldDB" id="A0AAU8MPJ6"/>
<proteinExistence type="predicted"/>
<reference evidence="1" key="1">
    <citation type="submission" date="2024-06" db="EMBL/GenBank/DDBJ databases">
        <authorList>
            <person name="Li S."/>
        </authorList>
    </citation>
    <scope>NUCLEOTIDE SEQUENCE</scope>
    <source>
        <strain evidence="1">SR10</strain>
    </source>
</reference>
<evidence type="ECO:0000313" key="1">
    <source>
        <dbReference type="EMBL" id="XCO74212.1"/>
    </source>
</evidence>
<dbReference type="EMBL" id="CP159925">
    <property type="protein sequence ID" value="XCO74212.1"/>
    <property type="molecule type" value="Genomic_DNA"/>
</dbReference>
<protein>
    <submittedName>
        <fullName evidence="1">Uncharacterized protein</fullName>
    </submittedName>
</protein>
<gene>
    <name evidence="1" type="ORF">ABU614_17785</name>
</gene>
<dbReference type="RefSeq" id="WP_363797071.1">
    <property type="nucleotide sequence ID" value="NZ_CP159925.1"/>
</dbReference>
<name>A0AAU8MPJ6_9GAMM</name>
<accession>A0AAU8MPJ6</accession>